<dbReference type="PANTHER" id="PTHR43316:SF3">
    <property type="entry name" value="HALOACID DEHALOGENASE, TYPE II (AFU_ORTHOLOGUE AFUA_2G07750)-RELATED"/>
    <property type="match status" value="1"/>
</dbReference>
<keyword evidence="1 2" id="KW-0378">Hydrolase</keyword>
<dbReference type="SFLD" id="SFLDG01129">
    <property type="entry name" value="C1.5:_HAD__Beta-PGM__Phosphata"/>
    <property type="match status" value="1"/>
</dbReference>
<reference evidence="2" key="1">
    <citation type="submission" date="2020-08" db="EMBL/GenBank/DDBJ databases">
        <authorList>
            <person name="Cejkova D."/>
            <person name="Kubasova T."/>
            <person name="Jahodarova E."/>
            <person name="Rychlik I."/>
        </authorList>
    </citation>
    <scope>NUCLEOTIDE SEQUENCE</scope>
    <source>
        <strain evidence="2">An824</strain>
    </source>
</reference>
<protein>
    <submittedName>
        <fullName evidence="2">HAD family hydrolase</fullName>
    </submittedName>
</protein>
<dbReference type="InterPro" id="IPR023214">
    <property type="entry name" value="HAD_sf"/>
</dbReference>
<name>A0A938WT29_9BACT</name>
<evidence type="ECO:0000256" key="1">
    <source>
        <dbReference type="ARBA" id="ARBA00022801"/>
    </source>
</evidence>
<evidence type="ECO:0000313" key="2">
    <source>
        <dbReference type="EMBL" id="MBM6673206.1"/>
    </source>
</evidence>
<dbReference type="Pfam" id="PF00702">
    <property type="entry name" value="Hydrolase"/>
    <property type="match status" value="1"/>
</dbReference>
<sequence>MVKGLIFDYGGTLDTGGRHWGKVLWQAYVESSSGVSEGDFREAYVYAERTLGCTLVIQPDYTFYRTLDAKLAIELGWLEASGRIGRSGSGLDSLRRAMLDRLYDEVKRQTERSRYALEQLKPRYPMALVSNFYGNIGVVLDEFGLGGLFDHVVESAVVGIRKPDPRIFTLGVEALGLEPDEVVVVGDSYGNDIVPAKRAGCHAVWLKGEGWTDETHDETLPDAVITDLSQLGLNVLHDNMSK</sequence>
<dbReference type="GO" id="GO:0016787">
    <property type="term" value="F:hydrolase activity"/>
    <property type="evidence" value="ECO:0007669"/>
    <property type="project" value="UniProtKB-KW"/>
</dbReference>
<dbReference type="AlphaFoldDB" id="A0A938WT29"/>
<reference evidence="2" key="2">
    <citation type="journal article" date="2021" name="Sci. Rep.">
        <title>The distribution of antibiotic resistance genes in chicken gut microbiota commensals.</title>
        <authorList>
            <person name="Juricova H."/>
            <person name="Matiasovicova J."/>
            <person name="Kubasova T."/>
            <person name="Cejkova D."/>
            <person name="Rychlik I."/>
        </authorList>
    </citation>
    <scope>NUCLEOTIDE SEQUENCE</scope>
    <source>
        <strain evidence="2">An824</strain>
    </source>
</reference>
<dbReference type="InterPro" id="IPR051540">
    <property type="entry name" value="S-2-haloacid_dehalogenase"/>
</dbReference>
<dbReference type="NCBIfam" id="TIGR01509">
    <property type="entry name" value="HAD-SF-IA-v3"/>
    <property type="match status" value="1"/>
</dbReference>
<dbReference type="SFLD" id="SFLDS00003">
    <property type="entry name" value="Haloacid_Dehalogenase"/>
    <property type="match status" value="1"/>
</dbReference>
<dbReference type="NCBIfam" id="TIGR01549">
    <property type="entry name" value="HAD-SF-IA-v1"/>
    <property type="match status" value="1"/>
</dbReference>
<gene>
    <name evidence="2" type="ORF">H6A34_04855</name>
</gene>
<dbReference type="RefSeq" id="WP_205103840.1">
    <property type="nucleotide sequence ID" value="NZ_JACJJG010000015.1"/>
</dbReference>
<accession>A0A938WT29</accession>
<dbReference type="InterPro" id="IPR036412">
    <property type="entry name" value="HAD-like_sf"/>
</dbReference>
<keyword evidence="3" id="KW-1185">Reference proteome</keyword>
<dbReference type="PRINTS" id="PR00413">
    <property type="entry name" value="HADHALOGNASE"/>
</dbReference>
<dbReference type="PANTHER" id="PTHR43316">
    <property type="entry name" value="HYDROLASE, HALOACID DELAHOGENASE-RELATED"/>
    <property type="match status" value="1"/>
</dbReference>
<dbReference type="Proteomes" id="UP000706891">
    <property type="component" value="Unassembled WGS sequence"/>
</dbReference>
<proteinExistence type="predicted"/>
<comment type="caution">
    <text evidence="2">The sequence shown here is derived from an EMBL/GenBank/DDBJ whole genome shotgun (WGS) entry which is preliminary data.</text>
</comment>
<dbReference type="SUPFAM" id="SSF56784">
    <property type="entry name" value="HAD-like"/>
    <property type="match status" value="1"/>
</dbReference>
<organism evidence="2 3">
    <name type="scientific">Marseilla massiliensis</name>
    <dbReference type="NCBI Taxonomy" id="1841864"/>
    <lineage>
        <taxon>Bacteria</taxon>
        <taxon>Pseudomonadati</taxon>
        <taxon>Bacteroidota</taxon>
        <taxon>Bacteroidia</taxon>
        <taxon>Bacteroidales</taxon>
        <taxon>Prevotellaceae</taxon>
        <taxon>Marseilla</taxon>
    </lineage>
</organism>
<dbReference type="Gene3D" id="3.40.50.1000">
    <property type="entry name" value="HAD superfamily/HAD-like"/>
    <property type="match status" value="1"/>
</dbReference>
<dbReference type="InterPro" id="IPR006439">
    <property type="entry name" value="HAD-SF_hydro_IA"/>
</dbReference>
<dbReference type="EMBL" id="JACJJG010000015">
    <property type="protein sequence ID" value="MBM6673206.1"/>
    <property type="molecule type" value="Genomic_DNA"/>
</dbReference>
<evidence type="ECO:0000313" key="3">
    <source>
        <dbReference type="Proteomes" id="UP000706891"/>
    </source>
</evidence>